<dbReference type="InterPro" id="IPR039650">
    <property type="entry name" value="HdrA-like"/>
</dbReference>
<dbReference type="InterPro" id="IPR033803">
    <property type="entry name" value="CBD-like_Golvesin-Xly"/>
</dbReference>
<reference evidence="8 9" key="1">
    <citation type="submission" date="2017-02" db="EMBL/GenBank/DDBJ databases">
        <authorList>
            <person name="Peterson S.W."/>
        </authorList>
    </citation>
    <scope>NUCLEOTIDE SEQUENCE [LARGE SCALE GENOMIC DNA]</scope>
    <source>
        <strain evidence="8 9">DSM 25262</strain>
    </source>
</reference>
<evidence type="ECO:0000256" key="6">
    <source>
        <dbReference type="SAM" id="SignalP"/>
    </source>
</evidence>
<evidence type="ECO:0000259" key="7">
    <source>
        <dbReference type="Pfam" id="PF25275"/>
    </source>
</evidence>
<name>A0A1T5K3F1_9BACT</name>
<evidence type="ECO:0000256" key="2">
    <source>
        <dbReference type="ARBA" id="ARBA00022723"/>
    </source>
</evidence>
<sequence length="667" mass="74465">MIFKKCIAACVILLSLYSPLWAQRIIETDICVYGGTSAGVIAAYTAQKLGKTAILIEPGRHLGGMSSGGLGYTDIGNKYAITGLARDFYRRVGQHYGKFEQWTFEPHVAEDIFKDYVARGKFQVLFENRVKEVRKQDKRITEITLEHSANRSAENVVIRAKVYIDCSYEGDVLAKAGVSYVVGREDNKDFNETINGVQLMEGHQFPEGIDPYILPGRQESGLVWGVSREALLPAGTGDKKVQAYNYRICLSSDKNNFVPITRPEEYDSTRYELAVRLFKAFPQKKRLDDYFIWSRMPNNKTDINNRGGFSTDMIGMNYKYPDGNYEQRKQIIYEHEQYTKGLLYFFGHDPRVPKELRDEMLKWGYPKDEYIDNGHWSPQLYIREARRMVGSYVMSQANCEGKLVVKDGVGMAAYTMDSHNCQRIVVNGQVKNEGNVEIGGFGPYPIAYGSIIPKASECTNLLVPVCLSATHIAYGSIRMEPVFMVLAQSAATAAVQAINKNIGIHAIDVTKLQQELAANPLADGSLFDVLVDNEDTKRVTKRGNWTAEKKGGYGPSFFVNDPASKNNQSVRFTPDIPKNGSYHVYIYFPKVSGISSRTTVTVSDGKKQYSHIIKSSEIIVEGQTSGEWVDVGKYTLAKGNTAFVEISSADSDGKVLADAVIWVPAAN</sequence>
<keyword evidence="6" id="KW-0732">Signal</keyword>
<dbReference type="PANTHER" id="PTHR43498">
    <property type="entry name" value="FERREDOXIN:COB-COM HETERODISULFIDE REDUCTASE SUBUNIT A"/>
    <property type="match status" value="1"/>
</dbReference>
<evidence type="ECO:0000256" key="3">
    <source>
        <dbReference type="ARBA" id="ARBA00023002"/>
    </source>
</evidence>
<dbReference type="GO" id="GO:0046872">
    <property type="term" value="F:metal ion binding"/>
    <property type="evidence" value="ECO:0007669"/>
    <property type="project" value="UniProtKB-KW"/>
</dbReference>
<organism evidence="8 9">
    <name type="scientific">Ohtaekwangia koreensis</name>
    <dbReference type="NCBI Taxonomy" id="688867"/>
    <lineage>
        <taxon>Bacteria</taxon>
        <taxon>Pseudomonadati</taxon>
        <taxon>Bacteroidota</taxon>
        <taxon>Cytophagia</taxon>
        <taxon>Cytophagales</taxon>
        <taxon>Fulvivirgaceae</taxon>
        <taxon>Ohtaekwangia</taxon>
    </lineage>
</organism>
<dbReference type="STRING" id="688867.SAMN05660236_1784"/>
<dbReference type="RefSeq" id="WP_079686301.1">
    <property type="nucleotide sequence ID" value="NZ_FUZU01000001.1"/>
</dbReference>
<feature type="signal peptide" evidence="6">
    <location>
        <begin position="1"/>
        <end position="22"/>
    </location>
</feature>
<dbReference type="Gene3D" id="3.50.50.60">
    <property type="entry name" value="FAD/NAD(P)-binding domain"/>
    <property type="match status" value="1"/>
</dbReference>
<evidence type="ECO:0000256" key="1">
    <source>
        <dbReference type="ARBA" id="ARBA00022485"/>
    </source>
</evidence>
<evidence type="ECO:0000256" key="5">
    <source>
        <dbReference type="ARBA" id="ARBA00023014"/>
    </source>
</evidence>
<evidence type="ECO:0000313" key="8">
    <source>
        <dbReference type="EMBL" id="SKC58292.1"/>
    </source>
</evidence>
<evidence type="ECO:0000256" key="4">
    <source>
        <dbReference type="ARBA" id="ARBA00023004"/>
    </source>
</evidence>
<evidence type="ECO:0000313" key="9">
    <source>
        <dbReference type="Proteomes" id="UP000190961"/>
    </source>
</evidence>
<feature type="chain" id="PRO_5012482262" evidence="6">
    <location>
        <begin position="23"/>
        <end position="667"/>
    </location>
</feature>
<keyword evidence="2" id="KW-0479">Metal-binding</keyword>
<dbReference type="Proteomes" id="UP000190961">
    <property type="component" value="Unassembled WGS sequence"/>
</dbReference>
<dbReference type="PANTHER" id="PTHR43498:SF1">
    <property type="entry name" value="COB--COM HETERODISULFIDE REDUCTASE IRON-SULFUR SUBUNIT A"/>
    <property type="match status" value="1"/>
</dbReference>
<keyword evidence="4" id="KW-0408">Iron</keyword>
<keyword evidence="9" id="KW-1185">Reference proteome</keyword>
<dbReference type="OrthoDB" id="668499at2"/>
<keyword evidence="1" id="KW-0004">4Fe-4S</keyword>
<dbReference type="Pfam" id="PF25275">
    <property type="entry name" value="Golvesin_C"/>
    <property type="match status" value="1"/>
</dbReference>
<feature type="domain" description="Golvesin/Xly CBD-like" evidence="7">
    <location>
        <begin position="529"/>
        <end position="660"/>
    </location>
</feature>
<dbReference type="SUPFAM" id="SSF51905">
    <property type="entry name" value="FAD/NAD(P)-binding domain"/>
    <property type="match status" value="1"/>
</dbReference>
<dbReference type="AlphaFoldDB" id="A0A1T5K3F1"/>
<proteinExistence type="predicted"/>
<dbReference type="EMBL" id="FUZU01000001">
    <property type="protein sequence ID" value="SKC58292.1"/>
    <property type="molecule type" value="Genomic_DNA"/>
</dbReference>
<dbReference type="Pfam" id="PF12831">
    <property type="entry name" value="FAD_oxidored"/>
    <property type="match status" value="1"/>
</dbReference>
<dbReference type="GO" id="GO:0051539">
    <property type="term" value="F:4 iron, 4 sulfur cluster binding"/>
    <property type="evidence" value="ECO:0007669"/>
    <property type="project" value="UniProtKB-KW"/>
</dbReference>
<accession>A0A1T5K3F1</accession>
<protein>
    <submittedName>
        <fullName evidence="8">FAD dependent oxidoreductase</fullName>
    </submittedName>
</protein>
<dbReference type="GO" id="GO:0016491">
    <property type="term" value="F:oxidoreductase activity"/>
    <property type="evidence" value="ECO:0007669"/>
    <property type="project" value="UniProtKB-KW"/>
</dbReference>
<keyword evidence="5" id="KW-0411">Iron-sulfur</keyword>
<keyword evidence="3" id="KW-0560">Oxidoreductase</keyword>
<gene>
    <name evidence="8" type="ORF">SAMN05660236_1784</name>
</gene>
<dbReference type="InterPro" id="IPR036188">
    <property type="entry name" value="FAD/NAD-bd_sf"/>
</dbReference>